<evidence type="ECO:0000313" key="2">
    <source>
        <dbReference type="Proteomes" id="UP000824049"/>
    </source>
</evidence>
<evidence type="ECO:0000313" key="1">
    <source>
        <dbReference type="EMBL" id="HIZ38550.1"/>
    </source>
</evidence>
<protein>
    <submittedName>
        <fullName evidence="1">Uncharacterized protein</fullName>
    </submittedName>
</protein>
<sequence length="73" mass="8099">MCDVAERLEQRGIKRGIEQGIELGIEQGIELTLYSLTANGKLSISDASEELHQTEEEFLTGMKNAGYELPDTK</sequence>
<dbReference type="EMBL" id="DXBR01000014">
    <property type="protein sequence ID" value="HIZ38550.1"/>
    <property type="molecule type" value="Genomic_DNA"/>
</dbReference>
<dbReference type="Proteomes" id="UP000824049">
    <property type="component" value="Unassembled WGS sequence"/>
</dbReference>
<dbReference type="AlphaFoldDB" id="A0A9D2EJI9"/>
<reference evidence="1" key="1">
    <citation type="journal article" date="2021" name="PeerJ">
        <title>Extensive microbial diversity within the chicken gut microbiome revealed by metagenomics and culture.</title>
        <authorList>
            <person name="Gilroy R."/>
            <person name="Ravi A."/>
            <person name="Getino M."/>
            <person name="Pursley I."/>
            <person name="Horton D.L."/>
            <person name="Alikhan N.F."/>
            <person name="Baker D."/>
            <person name="Gharbi K."/>
            <person name="Hall N."/>
            <person name="Watson M."/>
            <person name="Adriaenssens E.M."/>
            <person name="Foster-Nyarko E."/>
            <person name="Jarju S."/>
            <person name="Secka A."/>
            <person name="Antonio M."/>
            <person name="Oren A."/>
            <person name="Chaudhuri R.R."/>
            <person name="La Ragione R."/>
            <person name="Hildebrand F."/>
            <person name="Pallen M.J."/>
        </authorList>
    </citation>
    <scope>NUCLEOTIDE SEQUENCE</scope>
    <source>
        <strain evidence="1">CHK179-28034</strain>
    </source>
</reference>
<reference evidence="1" key="2">
    <citation type="submission" date="2021-04" db="EMBL/GenBank/DDBJ databases">
        <authorList>
            <person name="Gilroy R."/>
        </authorList>
    </citation>
    <scope>NUCLEOTIDE SEQUENCE</scope>
    <source>
        <strain evidence="1">CHK179-28034</strain>
    </source>
</reference>
<comment type="caution">
    <text evidence="1">The sequence shown here is derived from an EMBL/GenBank/DDBJ whole genome shotgun (WGS) entry which is preliminary data.</text>
</comment>
<accession>A0A9D2EJI9</accession>
<proteinExistence type="predicted"/>
<gene>
    <name evidence="1" type="ORF">H9968_01285</name>
</gene>
<name>A0A9D2EJI9_9FIRM</name>
<organism evidence="1 2">
    <name type="scientific">Candidatus Anaerobutyricum stercoris</name>
    <dbReference type="NCBI Taxonomy" id="2838457"/>
    <lineage>
        <taxon>Bacteria</taxon>
        <taxon>Bacillati</taxon>
        <taxon>Bacillota</taxon>
        <taxon>Clostridia</taxon>
        <taxon>Lachnospirales</taxon>
        <taxon>Lachnospiraceae</taxon>
        <taxon>Anaerobutyricum</taxon>
    </lineage>
</organism>